<organism evidence="2 3">
    <name type="scientific">Xanthomonas phaseoli pv. syngonii LMG 9055</name>
    <dbReference type="NCBI Taxonomy" id="1437878"/>
    <lineage>
        <taxon>Bacteria</taxon>
        <taxon>Pseudomonadati</taxon>
        <taxon>Pseudomonadota</taxon>
        <taxon>Gammaproteobacteria</taxon>
        <taxon>Lysobacterales</taxon>
        <taxon>Lysobacteraceae</taxon>
        <taxon>Xanthomonas</taxon>
    </lineage>
</organism>
<reference evidence="2 3" key="2">
    <citation type="journal article" date="2017" name="Plant Pathol.">
        <title>Pathogenicity and virulence gene content of Xanthomonas strains infecting Araceae, formerly known as Xanthomonas axonopodis pv. dieffenbachiae.</title>
        <authorList>
            <person name="Constantin E.C."/>
            <person name="Haegeman A."/>
            <person name="Van Vaerenbergh J."/>
            <person name="Baeyen S."/>
            <person name="Van Malderghem C."/>
            <person name="Maes M."/>
            <person name="Cottyn B."/>
        </authorList>
    </citation>
    <scope>NUCLEOTIDE SEQUENCE [LARGE SCALE GENOMIC DNA]</scope>
    <source>
        <strain evidence="3">LMG9055</strain>
    </source>
</reference>
<comment type="caution">
    <text evidence="2">The sequence shown here is derived from an EMBL/GenBank/DDBJ whole genome shotgun (WGS) entry which is preliminary data.</text>
</comment>
<accession>A0A1V9H736</accession>
<name>A0A1V9H736_9XANT</name>
<proteinExistence type="predicted"/>
<dbReference type="AlphaFoldDB" id="A0A1V9H736"/>
<gene>
    <name evidence="2" type="ORF">IA54_006550</name>
</gene>
<evidence type="ECO:0000313" key="2">
    <source>
        <dbReference type="EMBL" id="OQP78452.1"/>
    </source>
</evidence>
<reference evidence="2 3" key="1">
    <citation type="journal article" date="2016" name="Plant Pathol.">
        <title>Genetic characterization of strains named as Xanthomonas axonopodis pv. dieffenbachiae leads to a taxonomic revision of the X. axonopodis species complex.</title>
        <authorList>
            <person name="Constantin E.C."/>
            <person name="Cleenwerck I."/>
            <person name="Maes M."/>
            <person name="Baeyen S."/>
            <person name="Van Malderghem C."/>
            <person name="De Vos P."/>
            <person name="Cottyn B."/>
        </authorList>
    </citation>
    <scope>NUCLEOTIDE SEQUENCE [LARGE SCALE GENOMIC DNA]</scope>
    <source>
        <strain evidence="3">LMG9055</strain>
    </source>
</reference>
<evidence type="ECO:0000313" key="3">
    <source>
        <dbReference type="Proteomes" id="UP000050343"/>
    </source>
</evidence>
<sequence length="615" mass="68587">MKDFDGLPDDGRWFIRWIDRFGPSLGDTSTISISLFLARLPDEIRAEALSQDEVANLFAAELPTQEVFPLVGSLPMFTIGQIYEAGKLVGRLPTRRLVVPDALASAEDSAHLARENAPTTLDAQMPFPADMRVNPAVGVGALRLPSEVRRSARVLLVKDHHREMDLLIPRSLIFKTFYAFRRQLALAFTHGPWTERKKELLYLNAEFKGHRTAIGEDGSWNVVLQKGMRLSDAPLMALLNFDDYASQQANSLYQQARAQWPHAGYGNRAWYARATLPFRPDAVPYAATLSGYPLNKSKFKGTYLPFLVSTIHEFTFPGHVPEIGRILINDATDGEQVEVTQASSGYKDNKRPPGVRPASIRNDAEVHSSQEMESFAELVDTFTFTKLPCLVELTKDKSKRYLGARGVEAKPATDGGSTGPLDSRIGSLSGIEPELVQRDVSHRFEEIFDLFDNLMRRGIIASVKEIHPPHKSMLVKREARMCWNFLSDYERNSGRIDRRGWHIIQTKNGPVPRSAMILLIQLTDSVYGHWIEIETKRGEGFLSPLLLTASDISMSSAVIDALSTIAQAKGVGLRSAFGADSNALFYKHSYQDKASSILSKKSVERFLQSAQPLKA</sequence>
<protein>
    <submittedName>
        <fullName evidence="2">Uncharacterized protein</fullName>
    </submittedName>
</protein>
<dbReference type="Proteomes" id="UP000050343">
    <property type="component" value="Unassembled WGS sequence"/>
</dbReference>
<feature type="region of interest" description="Disordered" evidence="1">
    <location>
        <begin position="341"/>
        <end position="366"/>
    </location>
</feature>
<evidence type="ECO:0000256" key="1">
    <source>
        <dbReference type="SAM" id="MobiDB-lite"/>
    </source>
</evidence>
<dbReference type="EMBL" id="JPUO02000168">
    <property type="protein sequence ID" value="OQP78452.1"/>
    <property type="molecule type" value="Genomic_DNA"/>
</dbReference>